<dbReference type="AlphaFoldDB" id="A0A964BTN5"/>
<protein>
    <submittedName>
        <fullName evidence="3">Ergothioneine biosynthesis protein EgtC</fullName>
    </submittedName>
</protein>
<organism evidence="3 4">
    <name type="scientific">Waterburya agarophytonicola KI4</name>
    <dbReference type="NCBI Taxonomy" id="2874699"/>
    <lineage>
        <taxon>Bacteria</taxon>
        <taxon>Bacillati</taxon>
        <taxon>Cyanobacteriota</taxon>
        <taxon>Cyanophyceae</taxon>
        <taxon>Pleurocapsales</taxon>
        <taxon>Hyellaceae</taxon>
        <taxon>Waterburya</taxon>
        <taxon>Waterburya agarophytonicola</taxon>
    </lineage>
</organism>
<dbReference type="InterPro" id="IPR029055">
    <property type="entry name" value="Ntn_hydrolases_N"/>
</dbReference>
<dbReference type="EMBL" id="JADWDC010000050">
    <property type="protein sequence ID" value="MCC0178656.1"/>
    <property type="molecule type" value="Genomic_DNA"/>
</dbReference>
<accession>A0A964BTN5</accession>
<comment type="caution">
    <text evidence="3">The sequence shown here is derived from an EMBL/GenBank/DDBJ whole genome shotgun (WGS) entry which is preliminary data.</text>
</comment>
<dbReference type="Pfam" id="PF13230">
    <property type="entry name" value="GATase_4"/>
    <property type="match status" value="1"/>
</dbReference>
<keyword evidence="1" id="KW-0315">Glutamine amidotransferase</keyword>
<dbReference type="InterPro" id="IPR052373">
    <property type="entry name" value="Gamma-glu_amide_hydrolase"/>
</dbReference>
<gene>
    <name evidence="3" type="primary">egtC</name>
    <name evidence="3" type="ORF">I4641_16925</name>
</gene>
<proteinExistence type="predicted"/>
<dbReference type="PROSITE" id="PS51278">
    <property type="entry name" value="GATASE_TYPE_2"/>
    <property type="match status" value="1"/>
</dbReference>
<dbReference type="InterPro" id="IPR017932">
    <property type="entry name" value="GATase_2_dom"/>
</dbReference>
<dbReference type="InterPro" id="IPR017808">
    <property type="entry name" value="EgtC"/>
</dbReference>
<dbReference type="SUPFAM" id="SSF56235">
    <property type="entry name" value="N-terminal nucleophile aminohydrolases (Ntn hydrolases)"/>
    <property type="match status" value="1"/>
</dbReference>
<name>A0A964BTN5_9CYAN</name>
<evidence type="ECO:0000259" key="2">
    <source>
        <dbReference type="PROSITE" id="PS51278"/>
    </source>
</evidence>
<dbReference type="PANTHER" id="PTHR43187:SF1">
    <property type="entry name" value="GLUTAMINE AMIDOTRANSFERASE DUG3-RELATED"/>
    <property type="match status" value="1"/>
</dbReference>
<reference evidence="3" key="1">
    <citation type="journal article" date="2021" name="Antonie Van Leeuwenhoek">
        <title>Draft genome and description of Waterburya agarophytonicola gen. nov. sp. nov. (Pleurocapsales, Cyanobacteria): a seaweed symbiont.</title>
        <authorList>
            <person name="Bonthond G."/>
            <person name="Shalygin S."/>
            <person name="Bayer T."/>
            <person name="Weinberger F."/>
        </authorList>
    </citation>
    <scope>NUCLEOTIDE SEQUENCE</scope>
    <source>
        <strain evidence="3">KI4</strain>
    </source>
</reference>
<evidence type="ECO:0000256" key="1">
    <source>
        <dbReference type="ARBA" id="ARBA00022962"/>
    </source>
</evidence>
<dbReference type="NCBIfam" id="TIGR03442">
    <property type="entry name" value="ergothioneine biosynthesis protein EgtC"/>
    <property type="match status" value="1"/>
</dbReference>
<dbReference type="InterPro" id="IPR026869">
    <property type="entry name" value="EgtC-like"/>
</dbReference>
<evidence type="ECO:0000313" key="3">
    <source>
        <dbReference type="EMBL" id="MCC0178656.1"/>
    </source>
</evidence>
<dbReference type="GO" id="GO:0052699">
    <property type="term" value="P:ergothioneine biosynthetic process"/>
    <property type="evidence" value="ECO:0007669"/>
    <property type="project" value="InterPro"/>
</dbReference>
<dbReference type="PANTHER" id="PTHR43187">
    <property type="entry name" value="GLUTAMINE AMIDOTRANSFERASE DUG3-RELATED"/>
    <property type="match status" value="1"/>
</dbReference>
<keyword evidence="4" id="KW-1185">Reference proteome</keyword>
<dbReference type="CDD" id="cd01908">
    <property type="entry name" value="YafJ"/>
    <property type="match status" value="1"/>
</dbReference>
<dbReference type="Proteomes" id="UP000729733">
    <property type="component" value="Unassembled WGS sequence"/>
</dbReference>
<feature type="domain" description="Glutamine amidotransferase type-2" evidence="2">
    <location>
        <begin position="2"/>
        <end position="262"/>
    </location>
</feature>
<evidence type="ECO:0000313" key="4">
    <source>
        <dbReference type="Proteomes" id="UP000729733"/>
    </source>
</evidence>
<dbReference type="RefSeq" id="WP_229641759.1">
    <property type="nucleotide sequence ID" value="NZ_JADWDC010000050.1"/>
</dbReference>
<sequence length="263" mass="29834">MCRLLGYLGDSIQLDRILFKPEHSLIVQSYKPQEMTAGLLNADGFGIGWYDSKPHNPPYSYKNVLPIWNDANLPQLGRYIQSQCYLGYVRSATSNLSVDIINCQPFSHQNLLFVHNGYIDEFRKTLYRSIRNNLNDFAYQRIEGTTDSEHIFALIVNELENNHHLSLKQALHNTITKLVTLSESDNIGFSANIVLSNGKELTACRYSNRELSPTLYYIKENSPYSNAVILASEPMFGGDWISLSEKSIISVKENLEISVDSIS</sequence>
<dbReference type="Gene3D" id="3.60.20.10">
    <property type="entry name" value="Glutamine Phosphoribosylpyrophosphate, subunit 1, domain 1"/>
    <property type="match status" value="1"/>
</dbReference>